<dbReference type="AlphaFoldDB" id="A0A939BU96"/>
<keyword evidence="1" id="KW-0812">Transmembrane</keyword>
<proteinExistence type="predicted"/>
<protein>
    <submittedName>
        <fullName evidence="2">Heme/copper-type cytochrome/quinol oxidase subunit 2</fullName>
    </submittedName>
</protein>
<reference evidence="2" key="1">
    <citation type="submission" date="2021-01" db="EMBL/GenBank/DDBJ databases">
        <title>Genomic Encyclopedia of Type Strains, Phase IV (KMG-IV): sequencing the most valuable type-strain genomes for metagenomic binning, comparative biology and taxonomic classification.</title>
        <authorList>
            <person name="Goeker M."/>
        </authorList>
    </citation>
    <scope>NUCLEOTIDE SEQUENCE</scope>
    <source>
        <strain evidence="2">DSM 25523</strain>
    </source>
</reference>
<keyword evidence="1" id="KW-0472">Membrane</keyword>
<accession>A0A939BU96</accession>
<feature type="transmembrane region" description="Helical" evidence="1">
    <location>
        <begin position="40"/>
        <end position="58"/>
    </location>
</feature>
<feature type="transmembrane region" description="Helical" evidence="1">
    <location>
        <begin position="70"/>
        <end position="88"/>
    </location>
</feature>
<feature type="transmembrane region" description="Helical" evidence="1">
    <location>
        <begin position="108"/>
        <end position="126"/>
    </location>
</feature>
<keyword evidence="3" id="KW-1185">Reference proteome</keyword>
<sequence length="132" mass="15360">MTVLANIWLFIWGVLTVIPFVGFAIVYTSYFLWKKDHRRALGWSINITNLLLIHAIIVAYEEIWPKALSAWFWIISIIFVLFFLLASLQFRIRKKISLQKLGTSTSRITFLLFGLIYLVLFTTGVVKMMQLG</sequence>
<comment type="caution">
    <text evidence="2">The sequence shown here is derived from an EMBL/GenBank/DDBJ whole genome shotgun (WGS) entry which is preliminary data.</text>
</comment>
<dbReference type="InterPro" id="IPR024515">
    <property type="entry name" value="DUF3397"/>
</dbReference>
<name>A0A939BU96_9BACL</name>
<feature type="transmembrane region" description="Helical" evidence="1">
    <location>
        <begin position="6"/>
        <end position="33"/>
    </location>
</feature>
<dbReference type="EMBL" id="JAFBEB010000002">
    <property type="protein sequence ID" value="MBM7589306.1"/>
    <property type="molecule type" value="Genomic_DNA"/>
</dbReference>
<dbReference type="Pfam" id="PF11877">
    <property type="entry name" value="DUF3397"/>
    <property type="match status" value="1"/>
</dbReference>
<keyword evidence="1" id="KW-1133">Transmembrane helix</keyword>
<gene>
    <name evidence="2" type="ORF">JOD01_000904</name>
</gene>
<dbReference type="Proteomes" id="UP000717624">
    <property type="component" value="Unassembled WGS sequence"/>
</dbReference>
<evidence type="ECO:0000256" key="1">
    <source>
        <dbReference type="SAM" id="Phobius"/>
    </source>
</evidence>
<organism evidence="2 3">
    <name type="scientific">Brevibacillus fulvus</name>
    <dbReference type="NCBI Taxonomy" id="1125967"/>
    <lineage>
        <taxon>Bacteria</taxon>
        <taxon>Bacillati</taxon>
        <taxon>Bacillota</taxon>
        <taxon>Bacilli</taxon>
        <taxon>Bacillales</taxon>
        <taxon>Paenibacillaceae</taxon>
        <taxon>Brevibacillus</taxon>
    </lineage>
</organism>
<dbReference type="RefSeq" id="WP_204517033.1">
    <property type="nucleotide sequence ID" value="NZ_BAABIN010000015.1"/>
</dbReference>
<evidence type="ECO:0000313" key="2">
    <source>
        <dbReference type="EMBL" id="MBM7589306.1"/>
    </source>
</evidence>
<evidence type="ECO:0000313" key="3">
    <source>
        <dbReference type="Proteomes" id="UP000717624"/>
    </source>
</evidence>